<proteinExistence type="inferred from homology"/>
<feature type="domain" description="UspA" evidence="2">
    <location>
        <begin position="190"/>
        <end position="343"/>
    </location>
</feature>
<dbReference type="CDD" id="cd00293">
    <property type="entry name" value="USP-like"/>
    <property type="match status" value="2"/>
</dbReference>
<evidence type="ECO:0000313" key="4">
    <source>
        <dbReference type="EMBL" id="ART90563.1"/>
    </source>
</evidence>
<dbReference type="GO" id="GO:0015979">
    <property type="term" value="P:photosynthesis"/>
    <property type="evidence" value="ECO:0007669"/>
    <property type="project" value="InterPro"/>
</dbReference>
<reference evidence="4" key="1">
    <citation type="submission" date="2016-12" db="EMBL/GenBank/DDBJ databases">
        <title>Arsenic respiratory pathways in the anoxic pelagic waters of the Pacific Ocean.</title>
        <authorList>
            <person name="Saunders J.K."/>
            <person name="Fuchsman C.A."/>
            <person name="McKay C."/>
            <person name="Rocap G."/>
        </authorList>
    </citation>
    <scope>NUCLEOTIDE SEQUENCE</scope>
</reference>
<evidence type="ECO:0000259" key="2">
    <source>
        <dbReference type="Pfam" id="PF00582"/>
    </source>
</evidence>
<protein>
    <submittedName>
        <fullName evidence="4">Universal stress protein A UspA</fullName>
    </submittedName>
</protein>
<dbReference type="SUPFAM" id="SSF52402">
    <property type="entry name" value="Adenine nucleotide alpha hydrolases-like"/>
    <property type="match status" value="2"/>
</dbReference>
<sequence length="549" mass="59467">MSQTAQTETAIPIAREPALGGRILVALDASERADRALAEALRIVGFAGGEVTGIHAYAAKLHDRRFRQMEGGLPDRYRQEDEMERQRVVHDDLITRGLDVISDSYHDSAAETCATAEVPYRRLSPEGKNYRRIVEAANSGDFDLMALGALGLGAVPGAVIGTVCERVVRRCDIDALVIRDAGHAIGDGPLVVALDGSPRAFAALKTALRMGRELAAPVHAVAAYDPYFHYVAFNKISGVLSEEAGKTFRFKEQEALHEEIIDDGIAKIYQSHLDIAAGIAKDEDAHLTCKLLDGKPYQAISKYLDVVGASLLLIGKTGIHADADLDIGGNAENLLRLAPCHIWLGQSTYTPPADAVARETIAWTPEAERSLERVPEGPRQMVRMAIIRFAQESGHTMITSGLMEEATQRFCPERGGGMAADETLEWSAEAMRLLDGVADTSLAATVRLRAEKRARRDDAVVVSEEHVRPFLEDDGVLSMTWTATALARLARVPEMVRGSVKRRIEVNARDAGLGEVTLEAVEDGLAESRCVMESTMGAGGHRLGMDEDG</sequence>
<organism evidence="4">
    <name type="scientific">uncultured Pseudomonadota bacterium</name>
    <dbReference type="NCBI Taxonomy" id="153809"/>
    <lineage>
        <taxon>Bacteria</taxon>
        <taxon>Pseudomonadati</taxon>
        <taxon>Pseudomonadota</taxon>
        <taxon>environmental samples</taxon>
    </lineage>
</organism>
<evidence type="ECO:0000259" key="3">
    <source>
        <dbReference type="Pfam" id="PF08369"/>
    </source>
</evidence>
<dbReference type="Gene3D" id="1.10.8.550">
    <property type="entry name" value="Proto-chlorophyllide reductase 57 kD subunit B"/>
    <property type="match status" value="2"/>
</dbReference>
<dbReference type="Pfam" id="PF00582">
    <property type="entry name" value="Usp"/>
    <property type="match status" value="2"/>
</dbReference>
<dbReference type="PANTHER" id="PTHR46268">
    <property type="entry name" value="STRESS RESPONSE PROTEIN NHAX"/>
    <property type="match status" value="1"/>
</dbReference>
<feature type="domain" description="UspA" evidence="2">
    <location>
        <begin position="22"/>
        <end position="179"/>
    </location>
</feature>
<dbReference type="AlphaFoldDB" id="A0A2P0QJB9"/>
<feature type="domain" description="Light-independent protochlorophyllide reductase subunit B-like C-terminal" evidence="3">
    <location>
        <begin position="363"/>
        <end position="406"/>
    </location>
</feature>
<name>A0A2P0QJB9_9PROT</name>
<accession>A0A2P0QJB9</accession>
<dbReference type="PANTHER" id="PTHR46268:SF25">
    <property type="entry name" value="USPA DOMAIN PROTEIN"/>
    <property type="match status" value="1"/>
</dbReference>
<comment type="similarity">
    <text evidence="1">Belongs to the universal stress protein A family.</text>
</comment>
<dbReference type="InterPro" id="IPR006016">
    <property type="entry name" value="UspA"/>
</dbReference>
<dbReference type="InterPro" id="IPR006015">
    <property type="entry name" value="Universal_stress_UspA"/>
</dbReference>
<dbReference type="Pfam" id="PF08369">
    <property type="entry name" value="PCP_red"/>
    <property type="match status" value="2"/>
</dbReference>
<evidence type="ECO:0000256" key="1">
    <source>
        <dbReference type="ARBA" id="ARBA00008791"/>
    </source>
</evidence>
<dbReference type="InterPro" id="IPR042298">
    <property type="entry name" value="P-CP_red_C"/>
</dbReference>
<dbReference type="InterPro" id="IPR013580">
    <property type="entry name" value="LI-POR_suB-like_C"/>
</dbReference>
<dbReference type="InterPro" id="IPR014729">
    <property type="entry name" value="Rossmann-like_a/b/a_fold"/>
</dbReference>
<feature type="domain" description="Light-independent protochlorophyllide reductase subunit B-like C-terminal" evidence="3">
    <location>
        <begin position="481"/>
        <end position="522"/>
    </location>
</feature>
<dbReference type="EMBL" id="KY400105">
    <property type="protein sequence ID" value="ART90563.1"/>
    <property type="molecule type" value="Genomic_DNA"/>
</dbReference>
<dbReference type="GO" id="GO:0015995">
    <property type="term" value="P:chlorophyll biosynthetic process"/>
    <property type="evidence" value="ECO:0007669"/>
    <property type="project" value="InterPro"/>
</dbReference>
<dbReference type="PRINTS" id="PR01438">
    <property type="entry name" value="UNVRSLSTRESS"/>
</dbReference>
<dbReference type="GO" id="GO:0016491">
    <property type="term" value="F:oxidoreductase activity"/>
    <property type="evidence" value="ECO:0007669"/>
    <property type="project" value="InterPro"/>
</dbReference>
<dbReference type="Gene3D" id="3.40.50.620">
    <property type="entry name" value="HUPs"/>
    <property type="match status" value="2"/>
</dbReference>